<evidence type="ECO:0000259" key="1">
    <source>
        <dbReference type="SMART" id="SM00460"/>
    </source>
</evidence>
<dbReference type="InterPro" id="IPR038765">
    <property type="entry name" value="Papain-like_cys_pep_sf"/>
</dbReference>
<reference evidence="2 3" key="1">
    <citation type="journal article" date="2010" name="Stand. Genomic Sci.">
        <title>Complete genome sequence of Segniliparus rotundus type strain (CDC 1076).</title>
        <authorList>
            <person name="Sikorski J."/>
            <person name="Lapidus A."/>
            <person name="Copeland A."/>
            <person name="Misra M."/>
            <person name="Glavina Del Rio T."/>
            <person name="Nolan M."/>
            <person name="Lucas S."/>
            <person name="Chen F."/>
            <person name="Tice H."/>
            <person name="Cheng J.F."/>
            <person name="Jando M."/>
            <person name="Schneider S."/>
            <person name="Bruce D."/>
            <person name="Goodwin L."/>
            <person name="Pitluck S."/>
            <person name="Liolios K."/>
            <person name="Mikhailova N."/>
            <person name="Pati A."/>
            <person name="Ivanova N."/>
            <person name="Mavromatis K."/>
            <person name="Chen A."/>
            <person name="Palaniappan K."/>
            <person name="Chertkov O."/>
            <person name="Land M."/>
            <person name="Hauser L."/>
            <person name="Chang Y.J."/>
            <person name="Jeffries C.D."/>
            <person name="Brettin T."/>
            <person name="Detter J.C."/>
            <person name="Han C."/>
            <person name="Rohde M."/>
            <person name="Goker M."/>
            <person name="Bristow J."/>
            <person name="Eisen J.A."/>
            <person name="Markowitz V."/>
            <person name="Hugenholtz P."/>
            <person name="Kyrpides N.C."/>
            <person name="Klenk H.P."/>
        </authorList>
    </citation>
    <scope>NUCLEOTIDE SEQUENCE [LARGE SCALE GENOMIC DNA]</scope>
    <source>
        <strain evidence="3">ATCC BAA-972 / CDC 1076 / CIP 108378 / DSM 44985 / JCM 13578</strain>
    </source>
</reference>
<dbReference type="EMBL" id="CP001958">
    <property type="protein sequence ID" value="ADG96963.1"/>
    <property type="molecule type" value="Genomic_DNA"/>
</dbReference>
<evidence type="ECO:0000313" key="2">
    <source>
        <dbReference type="EMBL" id="ADG96963.1"/>
    </source>
</evidence>
<dbReference type="HOGENOM" id="CLU_008973_1_0_11"/>
<name>D6ZBY6_SEGRD</name>
<dbReference type="AlphaFoldDB" id="D6ZBY6"/>
<dbReference type="OrthoDB" id="9804023at2"/>
<gene>
    <name evidence="2" type="ordered locus">Srot_0476</name>
</gene>
<proteinExistence type="predicted"/>
<dbReference type="Gene3D" id="3.10.620.30">
    <property type="match status" value="1"/>
</dbReference>
<keyword evidence="3" id="KW-1185">Reference proteome</keyword>
<dbReference type="PANTHER" id="PTHR33490">
    <property type="entry name" value="BLR5614 PROTEIN-RELATED"/>
    <property type="match status" value="1"/>
</dbReference>
<dbReference type="InterPro" id="IPR002931">
    <property type="entry name" value="Transglutaminase-like"/>
</dbReference>
<protein>
    <submittedName>
        <fullName evidence="2">Transglutaminase domain protein</fullName>
    </submittedName>
</protein>
<dbReference type="eggNOG" id="COG1305">
    <property type="taxonomic scope" value="Bacteria"/>
</dbReference>
<dbReference type="KEGG" id="srt:Srot_0476"/>
<evidence type="ECO:0000313" key="3">
    <source>
        <dbReference type="Proteomes" id="UP000002247"/>
    </source>
</evidence>
<dbReference type="Pfam" id="PF01841">
    <property type="entry name" value="Transglut_core"/>
    <property type="match status" value="1"/>
</dbReference>
<dbReference type="Pfam" id="PF08379">
    <property type="entry name" value="Bact_transglu_N"/>
    <property type="match status" value="1"/>
</dbReference>
<feature type="domain" description="Transglutaminase-like" evidence="1">
    <location>
        <begin position="169"/>
        <end position="237"/>
    </location>
</feature>
<accession>D6ZBY6</accession>
<dbReference type="InterPro" id="IPR013589">
    <property type="entry name" value="Bac_transglu_N"/>
</dbReference>
<dbReference type="SMART" id="SM00460">
    <property type="entry name" value="TGc"/>
    <property type="match status" value="1"/>
</dbReference>
<sequence length="282" mass="31362">MSWRLRITHTIGYAYDSPVRASFNEVRISPRNDARQNVINGRVTTEPAGRYYRYSDYWGTFVTAFDLHAPHSELEIVGASVVETGADDKIEKPLSWDELGSPRVTDRYYEYLGYTDFAPNHRPLLGVARRIRKQDLSPAQTVGAVVEWVRDEFEFVPQTTTARVTAVDAVNASKGTAQDLAHVSLVLLRGLGVPARYVTGFLYPDTKKAKVGEPVEGRASAWVEAWFGAWQGFDPLVGAPINERHVAVGHGRDYDDVPPIKGIYTGGLATDLDVHTEITRLS</sequence>
<dbReference type="PANTHER" id="PTHR33490:SF6">
    <property type="entry name" value="SLL1049 PROTEIN"/>
    <property type="match status" value="1"/>
</dbReference>
<dbReference type="SUPFAM" id="SSF54001">
    <property type="entry name" value="Cysteine proteinases"/>
    <property type="match status" value="1"/>
</dbReference>
<dbReference type="RefSeq" id="WP_013137419.1">
    <property type="nucleotide sequence ID" value="NC_014168.1"/>
</dbReference>
<organism evidence="2 3">
    <name type="scientific">Segniliparus rotundus (strain ATCC BAA-972 / CDC 1076 / CIP 108378 / DSM 44985 / JCM 13578)</name>
    <dbReference type="NCBI Taxonomy" id="640132"/>
    <lineage>
        <taxon>Bacteria</taxon>
        <taxon>Bacillati</taxon>
        <taxon>Actinomycetota</taxon>
        <taxon>Actinomycetes</taxon>
        <taxon>Mycobacteriales</taxon>
        <taxon>Segniliparaceae</taxon>
        <taxon>Segniliparus</taxon>
    </lineage>
</organism>
<dbReference type="Proteomes" id="UP000002247">
    <property type="component" value="Chromosome"/>
</dbReference>
<dbReference type="STRING" id="640132.Srot_0476"/>